<reference evidence="3" key="1">
    <citation type="submission" date="2021-01" db="EMBL/GenBank/DDBJ databases">
        <authorList>
            <person name="Corre E."/>
            <person name="Pelletier E."/>
            <person name="Niang G."/>
            <person name="Scheremetjew M."/>
            <person name="Finn R."/>
            <person name="Kale V."/>
            <person name="Holt S."/>
            <person name="Cochrane G."/>
            <person name="Meng A."/>
            <person name="Brown T."/>
            <person name="Cohen L."/>
        </authorList>
    </citation>
    <scope>NUCLEOTIDE SEQUENCE</scope>
    <source>
        <strain evidence="3">379</strain>
    </source>
</reference>
<gene>
    <name evidence="3" type="ORF">EHUX00137_LOCUS1731</name>
</gene>
<keyword evidence="2" id="KW-0472">Membrane</keyword>
<accession>A0A6S9VSU2</accession>
<keyword evidence="2" id="KW-0812">Transmembrane</keyword>
<name>A0A6S9VSU2_EMIHU</name>
<proteinExistence type="predicted"/>
<evidence type="ECO:0000256" key="1">
    <source>
        <dbReference type="SAM" id="MobiDB-lite"/>
    </source>
</evidence>
<dbReference type="EMBL" id="HBIR01002478">
    <property type="protein sequence ID" value="CAE0523346.1"/>
    <property type="molecule type" value="Transcribed_RNA"/>
</dbReference>
<keyword evidence="2" id="KW-1133">Transmembrane helix</keyword>
<evidence type="ECO:0008006" key="4">
    <source>
        <dbReference type="Google" id="ProtNLM"/>
    </source>
</evidence>
<sequence length="114" mass="12351">MTVWEDLMNCICQNAPQRPGVTEVLDSLQQHTVCTDTACYEGEEAAFGVTAGQSAAPSNQNMFFMFMTFMMFVAMMLRMQRPSPQLTSKAGSSSSHANQPPPGPPPPPPAPEVD</sequence>
<dbReference type="AlphaFoldDB" id="A0A6S9VSU2"/>
<feature type="compositionally biased region" description="Pro residues" evidence="1">
    <location>
        <begin position="99"/>
        <end position="114"/>
    </location>
</feature>
<feature type="transmembrane region" description="Helical" evidence="2">
    <location>
        <begin position="62"/>
        <end position="79"/>
    </location>
</feature>
<evidence type="ECO:0000256" key="2">
    <source>
        <dbReference type="SAM" id="Phobius"/>
    </source>
</evidence>
<feature type="compositionally biased region" description="Polar residues" evidence="1">
    <location>
        <begin position="82"/>
        <end position="98"/>
    </location>
</feature>
<dbReference type="InterPro" id="IPR020309">
    <property type="entry name" value="Smim-14"/>
</dbReference>
<feature type="region of interest" description="Disordered" evidence="1">
    <location>
        <begin position="82"/>
        <end position="114"/>
    </location>
</feature>
<evidence type="ECO:0000313" key="3">
    <source>
        <dbReference type="EMBL" id="CAE0523346.1"/>
    </source>
</evidence>
<protein>
    <recommendedName>
        <fullName evidence="4">Small integral membrane protein 14</fullName>
    </recommendedName>
</protein>
<dbReference type="Pfam" id="PF11027">
    <property type="entry name" value="DUF2615"/>
    <property type="match status" value="1"/>
</dbReference>
<organism evidence="3">
    <name type="scientific">Emiliania huxleyi</name>
    <name type="common">Coccolithophore</name>
    <name type="synonym">Pontosphaera huxleyi</name>
    <dbReference type="NCBI Taxonomy" id="2903"/>
    <lineage>
        <taxon>Eukaryota</taxon>
        <taxon>Haptista</taxon>
        <taxon>Haptophyta</taxon>
        <taxon>Prymnesiophyceae</taxon>
        <taxon>Isochrysidales</taxon>
        <taxon>Noelaerhabdaceae</taxon>
        <taxon>Emiliania</taxon>
    </lineage>
</organism>